<evidence type="ECO:0000256" key="1">
    <source>
        <dbReference type="ARBA" id="ARBA00022676"/>
    </source>
</evidence>
<dbReference type="Pfam" id="PF13439">
    <property type="entry name" value="Glyco_transf_4"/>
    <property type="match status" value="1"/>
</dbReference>
<dbReference type="Pfam" id="PF00534">
    <property type="entry name" value="Glycos_transf_1"/>
    <property type="match status" value="1"/>
</dbReference>
<gene>
    <name evidence="5" type="ORF">D5H78_02570</name>
</gene>
<dbReference type="EMBL" id="QZEZ01000001">
    <property type="protein sequence ID" value="RJK98380.1"/>
    <property type="molecule type" value="Genomic_DNA"/>
</dbReference>
<dbReference type="InterPro" id="IPR028098">
    <property type="entry name" value="Glyco_trans_4-like_N"/>
</dbReference>
<sequence length="362" mass="38343">MLLRSLRGLVEAGVEVLLVVPEPGPLLERVAAQGVEHRVLPFPVLRKALLSPRGLAGLVLGAPAEHRRLRAVLREQRPDVVYVNTLTLPHWLAAARAQGVPAVCHVRELESASPRAVTRTLTAPLLAAGTVVANSRATAAFLAAQHRRLAARTRVVLNGFDFPPAPEGPRRAAPGARRRVVVVGRLSPRKGQDVAVRALAALVGEGHDVELELVGSVFRGYEWYEDSLRALAAELGVADRLLLPGFREDVWPHLLDADVVAVPSRLEPFGSVAVEAMAACRPVVVSGVGGLPEIAEDGAGVVVPPEDPAALAAALGGLLADRAGADELARRGCRSARARFTLDRYRAELLDVLAAAARTRGA</sequence>
<proteinExistence type="predicted"/>
<keyword evidence="2 5" id="KW-0808">Transferase</keyword>
<comment type="caution">
    <text evidence="5">The sequence shown here is derived from an EMBL/GenBank/DDBJ whole genome shotgun (WGS) entry which is preliminary data.</text>
</comment>
<dbReference type="Proteomes" id="UP000265614">
    <property type="component" value="Unassembled WGS sequence"/>
</dbReference>
<dbReference type="PANTHER" id="PTHR12526">
    <property type="entry name" value="GLYCOSYLTRANSFERASE"/>
    <property type="match status" value="1"/>
</dbReference>
<reference evidence="5 6" key="1">
    <citation type="submission" date="2018-09" db="EMBL/GenBank/DDBJ databases">
        <title>YIM 75000 draft genome.</title>
        <authorList>
            <person name="Tang S."/>
            <person name="Feng Y."/>
        </authorList>
    </citation>
    <scope>NUCLEOTIDE SEQUENCE [LARGE SCALE GENOMIC DNA]</scope>
    <source>
        <strain evidence="5 6">YIM 75000</strain>
    </source>
</reference>
<evidence type="ECO:0000259" key="3">
    <source>
        <dbReference type="Pfam" id="PF00534"/>
    </source>
</evidence>
<keyword evidence="6" id="KW-1185">Reference proteome</keyword>
<dbReference type="PANTHER" id="PTHR12526:SF635">
    <property type="entry name" value="GLYCOSYL TRANSFERASE GROUP 1"/>
    <property type="match status" value="1"/>
</dbReference>
<accession>A0A3A3Z295</accession>
<dbReference type="GO" id="GO:0016757">
    <property type="term" value="F:glycosyltransferase activity"/>
    <property type="evidence" value="ECO:0007669"/>
    <property type="project" value="UniProtKB-KW"/>
</dbReference>
<organism evidence="5 6">
    <name type="scientific">Vallicoccus soli</name>
    <dbReference type="NCBI Taxonomy" id="2339232"/>
    <lineage>
        <taxon>Bacteria</taxon>
        <taxon>Bacillati</taxon>
        <taxon>Actinomycetota</taxon>
        <taxon>Actinomycetes</taxon>
        <taxon>Motilibacterales</taxon>
        <taxon>Vallicoccaceae</taxon>
        <taxon>Vallicoccus</taxon>
    </lineage>
</organism>
<dbReference type="OrthoDB" id="8878585at2"/>
<feature type="domain" description="Glycosyl transferase family 1" evidence="3">
    <location>
        <begin position="174"/>
        <end position="329"/>
    </location>
</feature>
<protein>
    <submittedName>
        <fullName evidence="5">Glycosyltransferase family 1 protein</fullName>
    </submittedName>
</protein>
<name>A0A3A3Z295_9ACTN</name>
<dbReference type="InterPro" id="IPR001296">
    <property type="entry name" value="Glyco_trans_1"/>
</dbReference>
<dbReference type="SUPFAM" id="SSF53756">
    <property type="entry name" value="UDP-Glycosyltransferase/glycogen phosphorylase"/>
    <property type="match status" value="1"/>
</dbReference>
<dbReference type="CDD" id="cd03801">
    <property type="entry name" value="GT4_PimA-like"/>
    <property type="match status" value="1"/>
</dbReference>
<dbReference type="AlphaFoldDB" id="A0A3A3Z295"/>
<dbReference type="Gene3D" id="3.40.50.2000">
    <property type="entry name" value="Glycogen Phosphorylase B"/>
    <property type="match status" value="2"/>
</dbReference>
<evidence type="ECO:0000313" key="6">
    <source>
        <dbReference type="Proteomes" id="UP000265614"/>
    </source>
</evidence>
<evidence type="ECO:0000313" key="5">
    <source>
        <dbReference type="EMBL" id="RJK98380.1"/>
    </source>
</evidence>
<evidence type="ECO:0000256" key="2">
    <source>
        <dbReference type="ARBA" id="ARBA00022679"/>
    </source>
</evidence>
<feature type="domain" description="Glycosyltransferase subfamily 4-like N-terminal" evidence="4">
    <location>
        <begin position="6"/>
        <end position="161"/>
    </location>
</feature>
<keyword evidence="1" id="KW-0328">Glycosyltransferase</keyword>
<evidence type="ECO:0000259" key="4">
    <source>
        <dbReference type="Pfam" id="PF13439"/>
    </source>
</evidence>